<dbReference type="AlphaFoldDB" id="A0A0A9FF59"/>
<name>A0A0A9FF59_ARUDO</name>
<proteinExistence type="predicted"/>
<sequence length="89" mass="10482">MRHEKSAPRLRRENEWKRRGCRNFRTNQTGPCFLWLPSFVAWRVVASNQALPIPLIKCIQSLYSCWCIMSYMLLLVIYYGCIGSAICYC</sequence>
<dbReference type="EMBL" id="GBRH01190993">
    <property type="protein sequence ID" value="JAE06903.1"/>
    <property type="molecule type" value="Transcribed_RNA"/>
</dbReference>
<reference evidence="2" key="2">
    <citation type="journal article" date="2015" name="Data Brief">
        <title>Shoot transcriptome of the giant reed, Arundo donax.</title>
        <authorList>
            <person name="Barrero R.A."/>
            <person name="Guerrero F.D."/>
            <person name="Moolhuijzen P."/>
            <person name="Goolsby J.A."/>
            <person name="Tidwell J."/>
            <person name="Bellgard S.E."/>
            <person name="Bellgard M.I."/>
        </authorList>
    </citation>
    <scope>NUCLEOTIDE SEQUENCE</scope>
    <source>
        <tissue evidence="2">Shoot tissue taken approximately 20 cm above the soil surface</tissue>
    </source>
</reference>
<evidence type="ECO:0000256" key="1">
    <source>
        <dbReference type="SAM" id="Phobius"/>
    </source>
</evidence>
<accession>A0A0A9FF59</accession>
<reference evidence="2" key="1">
    <citation type="submission" date="2014-09" db="EMBL/GenBank/DDBJ databases">
        <authorList>
            <person name="Magalhaes I.L.F."/>
            <person name="Oliveira U."/>
            <person name="Santos F.R."/>
            <person name="Vidigal T.H.D.A."/>
            <person name="Brescovit A.D."/>
            <person name="Santos A.J."/>
        </authorList>
    </citation>
    <scope>NUCLEOTIDE SEQUENCE</scope>
    <source>
        <tissue evidence="2">Shoot tissue taken approximately 20 cm above the soil surface</tissue>
    </source>
</reference>
<organism evidence="2">
    <name type="scientific">Arundo donax</name>
    <name type="common">Giant reed</name>
    <name type="synonym">Donax arundinaceus</name>
    <dbReference type="NCBI Taxonomy" id="35708"/>
    <lineage>
        <taxon>Eukaryota</taxon>
        <taxon>Viridiplantae</taxon>
        <taxon>Streptophyta</taxon>
        <taxon>Embryophyta</taxon>
        <taxon>Tracheophyta</taxon>
        <taxon>Spermatophyta</taxon>
        <taxon>Magnoliopsida</taxon>
        <taxon>Liliopsida</taxon>
        <taxon>Poales</taxon>
        <taxon>Poaceae</taxon>
        <taxon>PACMAD clade</taxon>
        <taxon>Arundinoideae</taxon>
        <taxon>Arundineae</taxon>
        <taxon>Arundo</taxon>
    </lineage>
</organism>
<protein>
    <submittedName>
        <fullName evidence="2">Uncharacterized protein</fullName>
    </submittedName>
</protein>
<evidence type="ECO:0000313" key="2">
    <source>
        <dbReference type="EMBL" id="JAE06903.1"/>
    </source>
</evidence>
<keyword evidence="1" id="KW-1133">Transmembrane helix</keyword>
<keyword evidence="1" id="KW-0472">Membrane</keyword>
<feature type="transmembrane region" description="Helical" evidence="1">
    <location>
        <begin position="61"/>
        <end position="80"/>
    </location>
</feature>
<keyword evidence="1" id="KW-0812">Transmembrane</keyword>